<dbReference type="InterPro" id="IPR018517">
    <property type="entry name" value="tRNA_hU_synthase_CS"/>
</dbReference>
<dbReference type="InterPro" id="IPR004653">
    <property type="entry name" value="DusA"/>
</dbReference>
<dbReference type="PROSITE" id="PS01136">
    <property type="entry name" value="UPF0034"/>
    <property type="match status" value="1"/>
</dbReference>
<dbReference type="CDD" id="cd02801">
    <property type="entry name" value="DUS_like_FMN"/>
    <property type="match status" value="1"/>
</dbReference>
<accession>A0A833GYU1</accession>
<keyword evidence="5 9" id="KW-0819">tRNA processing</keyword>
<evidence type="ECO:0000256" key="2">
    <source>
        <dbReference type="ARBA" id="ARBA00022555"/>
    </source>
</evidence>
<evidence type="ECO:0000313" key="14">
    <source>
        <dbReference type="EMBL" id="KAB2930045.1"/>
    </source>
</evidence>
<dbReference type="Proteomes" id="UP000460298">
    <property type="component" value="Unassembled WGS sequence"/>
</dbReference>
<feature type="binding site" evidence="9 12">
    <location>
        <position position="130"/>
    </location>
    <ligand>
        <name>FMN</name>
        <dbReference type="ChEBI" id="CHEBI:58210"/>
    </ligand>
</feature>
<feature type="site" description="Interacts with tRNA" evidence="9">
    <location>
        <position position="182"/>
    </location>
</feature>
<comment type="catalytic activity">
    <reaction evidence="9">
        <text>5,6-dihydrouridine(20a) in tRNA + NADP(+) = uridine(20a) in tRNA + NADPH + H(+)</text>
        <dbReference type="Rhea" id="RHEA:53344"/>
        <dbReference type="Rhea" id="RHEA-COMP:13535"/>
        <dbReference type="Rhea" id="RHEA-COMP:13536"/>
        <dbReference type="ChEBI" id="CHEBI:15378"/>
        <dbReference type="ChEBI" id="CHEBI:57783"/>
        <dbReference type="ChEBI" id="CHEBI:58349"/>
        <dbReference type="ChEBI" id="CHEBI:65315"/>
        <dbReference type="ChEBI" id="CHEBI:74443"/>
    </reaction>
</comment>
<comment type="catalytic activity">
    <reaction evidence="9">
        <text>5,6-dihydrouridine(20a) in tRNA + NAD(+) = uridine(20a) in tRNA + NADH + H(+)</text>
        <dbReference type="Rhea" id="RHEA:53348"/>
        <dbReference type="Rhea" id="RHEA-COMP:13535"/>
        <dbReference type="Rhea" id="RHEA-COMP:13536"/>
        <dbReference type="ChEBI" id="CHEBI:15378"/>
        <dbReference type="ChEBI" id="CHEBI:57540"/>
        <dbReference type="ChEBI" id="CHEBI:57945"/>
        <dbReference type="ChEBI" id="CHEBI:65315"/>
        <dbReference type="ChEBI" id="CHEBI:74443"/>
    </reaction>
</comment>
<dbReference type="GO" id="GO:0102264">
    <property type="term" value="F:tRNA-dihydrouridine20 synthase activity"/>
    <property type="evidence" value="ECO:0007669"/>
    <property type="project" value="UniProtKB-EC"/>
</dbReference>
<dbReference type="Gene3D" id="1.20.120.1460">
    <property type="match status" value="1"/>
</dbReference>
<feature type="binding site" evidence="9 12">
    <location>
        <begin position="207"/>
        <end position="209"/>
    </location>
    <ligand>
        <name>FMN</name>
        <dbReference type="ChEBI" id="CHEBI:58210"/>
    </ligand>
</feature>
<feature type="site" description="Interacts with tRNA; defines subfamily-specific binding signature" evidence="9">
    <location>
        <position position="297"/>
    </location>
</feature>
<evidence type="ECO:0000256" key="11">
    <source>
        <dbReference type="PIRSR" id="PIRSR006621-1"/>
    </source>
</evidence>
<dbReference type="NCBIfam" id="NF008774">
    <property type="entry name" value="PRK11815.1"/>
    <property type="match status" value="1"/>
</dbReference>
<evidence type="ECO:0000256" key="9">
    <source>
        <dbReference type="HAMAP-Rule" id="MF_02041"/>
    </source>
</evidence>
<feature type="binding site" evidence="9 12">
    <location>
        <position position="61"/>
    </location>
    <ligand>
        <name>FMN</name>
        <dbReference type="ChEBI" id="CHEBI:58210"/>
    </ligand>
</feature>
<feature type="site" description="Interacts with tRNA" evidence="9">
    <location>
        <position position="88"/>
    </location>
</feature>
<evidence type="ECO:0000256" key="6">
    <source>
        <dbReference type="ARBA" id="ARBA00022857"/>
    </source>
</evidence>
<dbReference type="PANTHER" id="PTHR42907">
    <property type="entry name" value="FMN-LINKED OXIDOREDUCTASES SUPERFAMILY PROTEIN"/>
    <property type="match status" value="1"/>
</dbReference>
<dbReference type="SUPFAM" id="SSF51395">
    <property type="entry name" value="FMN-linked oxidoreductases"/>
    <property type="match status" value="1"/>
</dbReference>
<evidence type="ECO:0000256" key="7">
    <source>
        <dbReference type="ARBA" id="ARBA00022884"/>
    </source>
</evidence>
<evidence type="ECO:0000256" key="8">
    <source>
        <dbReference type="ARBA" id="ARBA00023002"/>
    </source>
</evidence>
<dbReference type="Gene3D" id="3.20.20.70">
    <property type="entry name" value="Aldolase class I"/>
    <property type="match status" value="1"/>
</dbReference>
<evidence type="ECO:0000256" key="5">
    <source>
        <dbReference type="ARBA" id="ARBA00022694"/>
    </source>
</evidence>
<comment type="function">
    <text evidence="9">Catalyzes the synthesis of 5,6-dihydrouridine (D), a modified base found in the D-loop of most tRNAs, via the reduction of the C5-C6 double bond in target uridines. Specifically modifies U20 and U20a in tRNAs.</text>
</comment>
<evidence type="ECO:0000256" key="3">
    <source>
        <dbReference type="ARBA" id="ARBA00022630"/>
    </source>
</evidence>
<comment type="similarity">
    <text evidence="9">Belongs to the Dus family. DusA subfamily.</text>
</comment>
<keyword evidence="12" id="KW-0547">Nucleotide-binding</keyword>
<dbReference type="GO" id="GO:0050660">
    <property type="term" value="F:flavin adenine dinucleotide binding"/>
    <property type="evidence" value="ECO:0007669"/>
    <property type="project" value="InterPro"/>
</dbReference>
<dbReference type="GO" id="GO:0000049">
    <property type="term" value="F:tRNA binding"/>
    <property type="evidence" value="ECO:0007669"/>
    <property type="project" value="UniProtKB-UniRule"/>
</dbReference>
<feature type="site" description="Interacts with tRNA; defines subfamily-specific binding signature" evidence="9">
    <location>
        <position position="300"/>
    </location>
</feature>
<dbReference type="GO" id="GO:0010181">
    <property type="term" value="F:FMN binding"/>
    <property type="evidence" value="ECO:0007669"/>
    <property type="project" value="UniProtKB-UniRule"/>
</dbReference>
<keyword evidence="7 9" id="KW-0694">RNA-binding</keyword>
<protein>
    <recommendedName>
        <fullName evidence="9">tRNA-dihydrouridine(20/20a) synthase</fullName>
        <ecNumber evidence="9">1.3.1.91</ecNumber>
    </recommendedName>
    <alternativeName>
        <fullName evidence="9">DusA-like U20-specific dihydrouridine synthase</fullName>
        <shortName evidence="9">U20-specific Dus</shortName>
    </alternativeName>
</protein>
<keyword evidence="3 9" id="KW-0285">Flavoprotein</keyword>
<reference evidence="14 15" key="1">
    <citation type="submission" date="2019-10" db="EMBL/GenBank/DDBJ databases">
        <title>Extracellular Electron Transfer in a Candidatus Methanoperedens spp. Enrichment Culture.</title>
        <authorList>
            <person name="Berger S."/>
            <person name="Rangel Shaw D."/>
            <person name="Berben T."/>
            <person name="In 'T Zandt M."/>
            <person name="Frank J."/>
            <person name="Reimann J."/>
            <person name="Jetten M.S.M."/>
            <person name="Welte C.U."/>
        </authorList>
    </citation>
    <scope>NUCLEOTIDE SEQUENCE [LARGE SCALE GENOMIC DNA]</scope>
    <source>
        <strain evidence="14">SB12</strain>
    </source>
</reference>
<evidence type="ECO:0000256" key="4">
    <source>
        <dbReference type="ARBA" id="ARBA00022643"/>
    </source>
</evidence>
<dbReference type="EC" id="1.3.1.91" evidence="9"/>
<comment type="caution">
    <text evidence="14">The sequence shown here is derived from an EMBL/GenBank/DDBJ whole genome shotgun (WGS) entry which is preliminary data.</text>
</comment>
<keyword evidence="8 9" id="KW-0560">Oxidoreductase</keyword>
<feature type="binding site" evidence="9 12">
    <location>
        <begin position="8"/>
        <end position="10"/>
    </location>
    <ligand>
        <name>FMN</name>
        <dbReference type="ChEBI" id="CHEBI:58210"/>
    </ligand>
</feature>
<comment type="similarity">
    <text evidence="10">Belongs to the dus family.</text>
</comment>
<name>A0A833GYU1_9LEPT</name>
<dbReference type="Pfam" id="PF01207">
    <property type="entry name" value="Dus"/>
    <property type="match status" value="1"/>
</dbReference>
<comment type="catalytic activity">
    <reaction evidence="9">
        <text>5,6-dihydrouridine(20) in tRNA + NADP(+) = uridine(20) in tRNA + NADPH + H(+)</text>
        <dbReference type="Rhea" id="RHEA:53336"/>
        <dbReference type="Rhea" id="RHEA-COMP:13533"/>
        <dbReference type="Rhea" id="RHEA-COMP:13534"/>
        <dbReference type="ChEBI" id="CHEBI:15378"/>
        <dbReference type="ChEBI" id="CHEBI:57783"/>
        <dbReference type="ChEBI" id="CHEBI:58349"/>
        <dbReference type="ChEBI" id="CHEBI:65315"/>
        <dbReference type="ChEBI" id="CHEBI:74443"/>
        <dbReference type="EC" id="1.3.1.91"/>
    </reaction>
</comment>
<dbReference type="InterPro" id="IPR013785">
    <property type="entry name" value="Aldolase_TIM"/>
</dbReference>
<evidence type="ECO:0000256" key="1">
    <source>
        <dbReference type="ARBA" id="ARBA00001917"/>
    </source>
</evidence>
<evidence type="ECO:0000256" key="12">
    <source>
        <dbReference type="PIRSR" id="PIRSR006621-2"/>
    </source>
</evidence>
<feature type="domain" description="DUS-like FMN-binding" evidence="13">
    <location>
        <begin position="6"/>
        <end position="305"/>
    </location>
</feature>
<dbReference type="PANTHER" id="PTHR42907:SF1">
    <property type="entry name" value="FMN-LINKED OXIDOREDUCTASES SUPERFAMILY PROTEIN"/>
    <property type="match status" value="1"/>
</dbReference>
<feature type="binding site" evidence="9 12">
    <location>
        <begin position="229"/>
        <end position="230"/>
    </location>
    <ligand>
        <name>FMN</name>
        <dbReference type="ChEBI" id="CHEBI:58210"/>
    </ligand>
</feature>
<evidence type="ECO:0000256" key="10">
    <source>
        <dbReference type="PIRNR" id="PIRNR006621"/>
    </source>
</evidence>
<feature type="binding site" evidence="9 12">
    <location>
        <position position="167"/>
    </location>
    <ligand>
        <name>FMN</name>
        <dbReference type="ChEBI" id="CHEBI:58210"/>
    </ligand>
</feature>
<dbReference type="EMBL" id="WBUI01000023">
    <property type="protein sequence ID" value="KAB2930045.1"/>
    <property type="molecule type" value="Genomic_DNA"/>
</dbReference>
<keyword evidence="2 9" id="KW-0820">tRNA-binding</keyword>
<organism evidence="14 15">
    <name type="scientific">Leptonema illini</name>
    <dbReference type="NCBI Taxonomy" id="183"/>
    <lineage>
        <taxon>Bacteria</taxon>
        <taxon>Pseudomonadati</taxon>
        <taxon>Spirochaetota</taxon>
        <taxon>Spirochaetia</taxon>
        <taxon>Leptospirales</taxon>
        <taxon>Leptospiraceae</taxon>
        <taxon>Leptonema</taxon>
    </lineage>
</organism>
<comment type="cofactor">
    <cofactor evidence="1 9 10 12">
        <name>FMN</name>
        <dbReference type="ChEBI" id="CHEBI:58210"/>
    </cofactor>
</comment>
<dbReference type="HAMAP" id="MF_02041">
    <property type="entry name" value="DusA_subfam"/>
    <property type="match status" value="1"/>
</dbReference>
<evidence type="ECO:0000259" key="13">
    <source>
        <dbReference type="Pfam" id="PF01207"/>
    </source>
</evidence>
<keyword evidence="6 9" id="KW-0521">NADP</keyword>
<feature type="active site" description="Proton donor" evidence="9 11">
    <location>
        <position position="91"/>
    </location>
</feature>
<keyword evidence="4 9" id="KW-0288">FMN</keyword>
<dbReference type="PIRSF" id="PIRSF006621">
    <property type="entry name" value="Dus"/>
    <property type="match status" value="1"/>
</dbReference>
<dbReference type="InterPro" id="IPR035587">
    <property type="entry name" value="DUS-like_FMN-bd"/>
</dbReference>
<sequence>MGLLSVAPMMDYTDRHYRFFLRLLSRHTTLYTEMVPDTAIRFGNRHKFLRYDPCEHPVVLQLGGSDSVALAESAAIGEEYGYDAINLNCGCPSERVEHGNFGASLMADPLHVRRIVEAMNQAVSIPVTVKHRIGIRERSGVGRESYDELKQFVSACVDGGVSHFIVHARIAILGKLNPAQNRSIPPLQYETVYRLKQDFPELFIEINGGIRTLEEAELHLKHVDGIMIGRAACDTPLLFAEADHRIYGTQNPETAESEKAVVRALLPYLHLQMDEGIPVHHVLRHAANLFYGRPGARLFRRRLAEEIFIRRDWTVATIDEAIEELLSCIPDDAVPLRDDEQLASSFFTPPVDR</sequence>
<evidence type="ECO:0000313" key="15">
    <source>
        <dbReference type="Proteomes" id="UP000460298"/>
    </source>
</evidence>
<comment type="catalytic activity">
    <reaction evidence="9">
        <text>5,6-dihydrouridine(20) in tRNA + NAD(+) = uridine(20) in tRNA + NADH + H(+)</text>
        <dbReference type="Rhea" id="RHEA:53340"/>
        <dbReference type="Rhea" id="RHEA-COMP:13533"/>
        <dbReference type="Rhea" id="RHEA-COMP:13534"/>
        <dbReference type="ChEBI" id="CHEBI:15378"/>
        <dbReference type="ChEBI" id="CHEBI:57540"/>
        <dbReference type="ChEBI" id="CHEBI:57945"/>
        <dbReference type="ChEBI" id="CHEBI:65315"/>
        <dbReference type="ChEBI" id="CHEBI:74443"/>
        <dbReference type="EC" id="1.3.1.91"/>
    </reaction>
</comment>
<gene>
    <name evidence="14" type="primary">dusA</name>
    <name evidence="14" type="ORF">F9K24_17795</name>
</gene>
<proteinExistence type="inferred from homology"/>
<dbReference type="InterPro" id="IPR001269">
    <property type="entry name" value="DUS_fam"/>
</dbReference>
<dbReference type="AlphaFoldDB" id="A0A833GYU1"/>
<comment type="caution">
    <text evidence="9">Lacks conserved residue(s) required for the propagation of feature annotation.</text>
</comment>